<organism evidence="2 3">
    <name type="scientific">Dibothriocephalus latus</name>
    <name type="common">Fish tapeworm</name>
    <name type="synonym">Diphyllobothrium latum</name>
    <dbReference type="NCBI Taxonomy" id="60516"/>
    <lineage>
        <taxon>Eukaryota</taxon>
        <taxon>Metazoa</taxon>
        <taxon>Spiralia</taxon>
        <taxon>Lophotrochozoa</taxon>
        <taxon>Platyhelminthes</taxon>
        <taxon>Cestoda</taxon>
        <taxon>Eucestoda</taxon>
        <taxon>Diphyllobothriidea</taxon>
        <taxon>Diphyllobothriidae</taxon>
        <taxon>Dibothriocephalus</taxon>
    </lineage>
</organism>
<dbReference type="OrthoDB" id="6272434at2759"/>
<dbReference type="Proteomes" id="UP000281553">
    <property type="component" value="Unassembled WGS sequence"/>
</dbReference>
<dbReference type="AlphaFoldDB" id="A0A3P7NFX7"/>
<evidence type="ECO:0000313" key="2">
    <source>
        <dbReference type="EMBL" id="VDN30031.1"/>
    </source>
</evidence>
<proteinExistence type="predicted"/>
<name>A0A3P7NFX7_DIBLA</name>
<sequence>MPLGEAPPPAFRGKRGWNRNTRTVTSRGPACCNCATNPADHYTAKEYHARQRSEYPQQDIFQSGYAFVQERPPDYIPSALLAQRDIIRAFCSATNPNSVPTLSASNGEAPVGQFSPSLMDQLLQHLQQGLRPPVDAPLHTEADIFPQSSSCLGSNICATWPQPTNAVNITVTALREIVRKTVIFALLLNLLQNEANNPPANIDPEIDDGVRVVIRPFNLSDYPLRRIPSVRWGSEYASTT</sequence>
<keyword evidence="3" id="KW-1185">Reference proteome</keyword>
<gene>
    <name evidence="2" type="ORF">DILT_LOCUS15466</name>
</gene>
<protein>
    <submittedName>
        <fullName evidence="2">Uncharacterized protein</fullName>
    </submittedName>
</protein>
<accession>A0A3P7NFX7</accession>
<reference evidence="2 3" key="1">
    <citation type="submission" date="2018-11" db="EMBL/GenBank/DDBJ databases">
        <authorList>
            <consortium name="Pathogen Informatics"/>
        </authorList>
    </citation>
    <scope>NUCLEOTIDE SEQUENCE [LARGE SCALE GENOMIC DNA]</scope>
</reference>
<dbReference type="EMBL" id="UYRU01079390">
    <property type="protein sequence ID" value="VDN30031.1"/>
    <property type="molecule type" value="Genomic_DNA"/>
</dbReference>
<feature type="region of interest" description="Disordered" evidence="1">
    <location>
        <begin position="1"/>
        <end position="22"/>
    </location>
</feature>
<feature type="compositionally biased region" description="Pro residues" evidence="1">
    <location>
        <begin position="1"/>
        <end position="10"/>
    </location>
</feature>
<evidence type="ECO:0000256" key="1">
    <source>
        <dbReference type="SAM" id="MobiDB-lite"/>
    </source>
</evidence>
<evidence type="ECO:0000313" key="3">
    <source>
        <dbReference type="Proteomes" id="UP000281553"/>
    </source>
</evidence>